<dbReference type="GO" id="GO:0046685">
    <property type="term" value="P:response to arsenic-containing substance"/>
    <property type="evidence" value="ECO:0007669"/>
    <property type="project" value="UniProtKB-KW"/>
</dbReference>
<feature type="compositionally biased region" description="Basic and acidic residues" evidence="2">
    <location>
        <begin position="318"/>
        <end position="333"/>
    </location>
</feature>
<dbReference type="NCBIfam" id="NF046112">
    <property type="entry name" value="MSMEG_6209_Nter"/>
    <property type="match status" value="1"/>
</dbReference>
<keyword evidence="1" id="KW-0059">Arsenical resistance</keyword>
<feature type="domain" description="Phosphotyrosine protein phosphatase I" evidence="3">
    <location>
        <begin position="216"/>
        <end position="321"/>
    </location>
</feature>
<feature type="compositionally biased region" description="Polar residues" evidence="2">
    <location>
        <begin position="353"/>
        <end position="364"/>
    </location>
</feature>
<dbReference type="PANTHER" id="PTHR43428:SF1">
    <property type="entry name" value="ARSENATE REDUCTASE"/>
    <property type="match status" value="1"/>
</dbReference>
<accession>A0A1G9HJC4</accession>
<name>A0A1G9HJC4_9ACTN</name>
<dbReference type="Pfam" id="PF01451">
    <property type="entry name" value="LMWPc"/>
    <property type="match status" value="2"/>
</dbReference>
<gene>
    <name evidence="4" type="ORF">SAMN04488242_0349</name>
</gene>
<dbReference type="InterPro" id="IPR023485">
    <property type="entry name" value="Ptyr_pPase"/>
</dbReference>
<dbReference type="RefSeq" id="WP_176761615.1">
    <property type="nucleotide sequence ID" value="NZ_FNGP01000001.1"/>
</dbReference>
<sequence>MPKTNPHLLFVCVKNGGKSQMAAALARQLGGDGVDVTSAGTHPGSALNQESVAALAEVGAGLTGEHPKQLTDEMLRAATHVVVVGTEAKVEPVEGMTAEIDTWEIDEPSLRGIEGEERMRLMVEELTDRVADLVLGVTGQSRAELSQYRGMMSDLADQYEGVFTYNEVRATVRRAHAELAGPSKAPQFLPLLVQRRAQDALRRAAKAKGMPVEGRPELLFVCVQNAGRSQIAAAMAKHFSGGQVNVWSAGARPSGEINPHVEAVLAERGIQARYMASKPLDDDALKALRHDHQHGRRRVPAVPRQAVRGVGHRGPQRPVDRRRPADRRPDRGEGQGPAGGPGAAGGHKPPRVSATSSRSAQSPTPALGPGLRTRSSTGWTADNWRRSVSTEFSTDLSTGCAQVTAM</sequence>
<organism evidence="4 5">
    <name type="scientific">Tessaracoccus oleiagri</name>
    <dbReference type="NCBI Taxonomy" id="686624"/>
    <lineage>
        <taxon>Bacteria</taxon>
        <taxon>Bacillati</taxon>
        <taxon>Actinomycetota</taxon>
        <taxon>Actinomycetes</taxon>
        <taxon>Propionibacteriales</taxon>
        <taxon>Propionibacteriaceae</taxon>
        <taxon>Tessaracoccus</taxon>
    </lineage>
</organism>
<feature type="compositionally biased region" description="Polar residues" evidence="2">
    <location>
        <begin position="373"/>
        <end position="382"/>
    </location>
</feature>
<dbReference type="InterPro" id="IPR036196">
    <property type="entry name" value="Ptyr_pPase_sf"/>
</dbReference>
<evidence type="ECO:0000256" key="2">
    <source>
        <dbReference type="SAM" id="MobiDB-lite"/>
    </source>
</evidence>
<proteinExistence type="predicted"/>
<dbReference type="Gene3D" id="3.40.50.2300">
    <property type="match status" value="2"/>
</dbReference>
<feature type="region of interest" description="Disordered" evidence="2">
    <location>
        <begin position="290"/>
        <end position="382"/>
    </location>
</feature>
<dbReference type="STRING" id="686624.SAMN04488242_0349"/>
<dbReference type="EMBL" id="FNGP01000001">
    <property type="protein sequence ID" value="SDL13029.1"/>
    <property type="molecule type" value="Genomic_DNA"/>
</dbReference>
<dbReference type="Gene3D" id="1.10.8.1060">
    <property type="entry name" value="Corynebacterium glutamicum thioredoxin-dependent arsenate reductase, N-terminal domain"/>
    <property type="match status" value="1"/>
</dbReference>
<reference evidence="4 5" key="1">
    <citation type="submission" date="2016-10" db="EMBL/GenBank/DDBJ databases">
        <authorList>
            <person name="de Groot N.N."/>
        </authorList>
    </citation>
    <scope>NUCLEOTIDE SEQUENCE [LARGE SCALE GENOMIC DNA]</scope>
    <source>
        <strain evidence="4 5">CGMCC 1.9159</strain>
    </source>
</reference>
<dbReference type="AlphaFoldDB" id="A0A1G9HJC4"/>
<evidence type="ECO:0000313" key="4">
    <source>
        <dbReference type="EMBL" id="SDL13029.1"/>
    </source>
</evidence>
<dbReference type="SMART" id="SM00226">
    <property type="entry name" value="LMWPc"/>
    <property type="match status" value="2"/>
</dbReference>
<dbReference type="SUPFAM" id="SSF52788">
    <property type="entry name" value="Phosphotyrosine protein phosphatases I"/>
    <property type="match status" value="2"/>
</dbReference>
<keyword evidence="5" id="KW-1185">Reference proteome</keyword>
<feature type="compositionally biased region" description="Low complexity" evidence="2">
    <location>
        <begin position="300"/>
        <end position="309"/>
    </location>
</feature>
<evidence type="ECO:0000259" key="3">
    <source>
        <dbReference type="SMART" id="SM00226"/>
    </source>
</evidence>
<protein>
    <submittedName>
        <fullName evidence="4">Protein-tyrosine-phosphatase</fullName>
    </submittedName>
</protein>
<evidence type="ECO:0000256" key="1">
    <source>
        <dbReference type="ARBA" id="ARBA00022849"/>
    </source>
</evidence>
<evidence type="ECO:0000313" key="5">
    <source>
        <dbReference type="Proteomes" id="UP000199475"/>
    </source>
</evidence>
<dbReference type="Proteomes" id="UP000199475">
    <property type="component" value="Unassembled WGS sequence"/>
</dbReference>
<feature type="compositionally biased region" description="Gly residues" evidence="2">
    <location>
        <begin position="334"/>
        <end position="345"/>
    </location>
</feature>
<dbReference type="PANTHER" id="PTHR43428">
    <property type="entry name" value="ARSENATE REDUCTASE"/>
    <property type="match status" value="1"/>
</dbReference>
<feature type="domain" description="Phosphotyrosine protein phosphatase I" evidence="3">
    <location>
        <begin position="6"/>
        <end position="133"/>
    </location>
</feature>